<organism evidence="2 3">
    <name type="scientific">Bacillus paranthracis</name>
    <dbReference type="NCBI Taxonomy" id="2026186"/>
    <lineage>
        <taxon>Bacteria</taxon>
        <taxon>Bacillati</taxon>
        <taxon>Bacillota</taxon>
        <taxon>Bacilli</taxon>
        <taxon>Bacillales</taxon>
        <taxon>Bacillaceae</taxon>
        <taxon>Bacillus</taxon>
        <taxon>Bacillus cereus group</taxon>
    </lineage>
</organism>
<evidence type="ECO:0000256" key="1">
    <source>
        <dbReference type="PIRSR" id="PIRSR607822-1"/>
    </source>
</evidence>
<proteinExistence type="predicted"/>
<dbReference type="Gene3D" id="1.50.10.20">
    <property type="match status" value="1"/>
</dbReference>
<keyword evidence="1" id="KW-0479">Metal-binding</keyword>
<dbReference type="EMBL" id="JARPRR010000016">
    <property type="protein sequence ID" value="MDG0954752.1"/>
    <property type="molecule type" value="Genomic_DNA"/>
</dbReference>
<dbReference type="GO" id="GO:0046872">
    <property type="term" value="F:metal ion binding"/>
    <property type="evidence" value="ECO:0007669"/>
    <property type="project" value="UniProtKB-KW"/>
</dbReference>
<feature type="binding site" evidence="1">
    <location>
        <position position="83"/>
    </location>
    <ligand>
        <name>Zn(2+)</name>
        <dbReference type="ChEBI" id="CHEBI:29105"/>
    </ligand>
</feature>
<dbReference type="Proteomes" id="UP001216801">
    <property type="component" value="Unassembled WGS sequence"/>
</dbReference>
<feature type="binding site" evidence="1">
    <location>
        <position position="130"/>
    </location>
    <ligand>
        <name>Zn(2+)</name>
        <dbReference type="ChEBI" id="CHEBI:29105"/>
    </ligand>
</feature>
<sequence>MVVWKRIYNETYAGLIKNLSEILSKAYKKGIMVNGQRDAIERIVNDLLKLKNQNDNNWGGMISIDNYMNKSSVINEPTRSAWCYGTPGTAFSLLVAAEALDDTDLYELSKQSMIDLIGKDQNIYSPTFCHGYAGISYIYKRFYEKTKEIRFFEEAQRLREKVLEFFDDTNPFGFYDVERMNDKVLQLNSIGILQGVVGTLLCLLSFEDNNNAFWSTAFLLDD</sequence>
<reference evidence="2" key="1">
    <citation type="submission" date="2023-03" db="EMBL/GenBank/DDBJ databases">
        <title>Genetic diversity of Bacillus cereus sensu lato isolates from Slovenia.</title>
        <authorList>
            <person name="Abdelli M."/>
        </authorList>
    </citation>
    <scope>NUCLEOTIDE SEQUENCE</scope>
    <source>
        <strain evidence="2">SIBC39</strain>
    </source>
</reference>
<evidence type="ECO:0000313" key="3">
    <source>
        <dbReference type="Proteomes" id="UP001216801"/>
    </source>
</evidence>
<dbReference type="PRINTS" id="PR01950">
    <property type="entry name" value="LANCSUPER"/>
</dbReference>
<feature type="binding site" evidence="1">
    <location>
        <position position="129"/>
    </location>
    <ligand>
        <name>Zn(2+)</name>
        <dbReference type="ChEBI" id="CHEBI:29105"/>
    </ligand>
</feature>
<dbReference type="GO" id="GO:0031179">
    <property type="term" value="P:peptide modification"/>
    <property type="evidence" value="ECO:0007669"/>
    <property type="project" value="InterPro"/>
</dbReference>
<dbReference type="AlphaFoldDB" id="A0AAJ1NF34"/>
<protein>
    <submittedName>
        <fullName evidence="2">Lanthionine synthetase LanC family protein</fullName>
    </submittedName>
</protein>
<dbReference type="Pfam" id="PF05147">
    <property type="entry name" value="LANC_like"/>
    <property type="match status" value="1"/>
</dbReference>
<comment type="caution">
    <text evidence="2">The sequence shown here is derived from an EMBL/GenBank/DDBJ whole genome shotgun (WGS) entry which is preliminary data.</text>
</comment>
<keyword evidence="1" id="KW-0862">Zinc</keyword>
<dbReference type="InterPro" id="IPR007822">
    <property type="entry name" value="LANC-like"/>
</dbReference>
<dbReference type="SUPFAM" id="SSF158745">
    <property type="entry name" value="LanC-like"/>
    <property type="match status" value="1"/>
</dbReference>
<accession>A0AAJ1NF34</accession>
<name>A0AAJ1NF34_9BACI</name>
<gene>
    <name evidence="2" type="ORF">P6U19_19375</name>
</gene>
<dbReference type="PRINTS" id="PR01955">
    <property type="entry name" value="LANCFRANKIA"/>
</dbReference>
<evidence type="ECO:0000313" key="2">
    <source>
        <dbReference type="EMBL" id="MDG0954752.1"/>
    </source>
</evidence>
<dbReference type="RefSeq" id="WP_277616874.1">
    <property type="nucleotide sequence ID" value="NZ_JARPRP010000020.1"/>
</dbReference>